<comment type="function">
    <text evidence="2">May play the central regulatory role in sporulation. It may be an element of the effector pathway responsible for the activation of sporulation genes in response to nutritional stress. Spo0A may act in concert with spo0H (a sigma factor) to control the expression of some genes that are critical to the sporulation process.</text>
</comment>
<dbReference type="Pfam" id="PF00072">
    <property type="entry name" value="Response_reg"/>
    <property type="match status" value="1"/>
</dbReference>
<dbReference type="InterPro" id="IPR001789">
    <property type="entry name" value="Sig_transdc_resp-reg_receiver"/>
</dbReference>
<evidence type="ECO:0000256" key="1">
    <source>
        <dbReference type="ARBA" id="ARBA00018672"/>
    </source>
</evidence>
<dbReference type="AlphaFoldDB" id="A0A1M5T5S9"/>
<dbReference type="GO" id="GO:0000160">
    <property type="term" value="P:phosphorelay signal transduction system"/>
    <property type="evidence" value="ECO:0007669"/>
    <property type="project" value="InterPro"/>
</dbReference>
<dbReference type="OrthoDB" id="9797769at2"/>
<dbReference type="PANTHER" id="PTHR44520:SF2">
    <property type="entry name" value="RESPONSE REGULATOR RCP1"/>
    <property type="match status" value="1"/>
</dbReference>
<keyword evidence="6" id="KW-1185">Reference proteome</keyword>
<dbReference type="PANTHER" id="PTHR44520">
    <property type="entry name" value="RESPONSE REGULATOR RCP1-RELATED"/>
    <property type="match status" value="1"/>
</dbReference>
<evidence type="ECO:0000256" key="2">
    <source>
        <dbReference type="ARBA" id="ARBA00024867"/>
    </source>
</evidence>
<proteinExistence type="predicted"/>
<dbReference type="PROSITE" id="PS50110">
    <property type="entry name" value="RESPONSE_REGULATORY"/>
    <property type="match status" value="1"/>
</dbReference>
<name>A0A1M5T5S9_9CLOT</name>
<dbReference type="STRING" id="1121316.SAMN02745207_01217"/>
<organism evidence="5 6">
    <name type="scientific">Clostridium grantii DSM 8605</name>
    <dbReference type="NCBI Taxonomy" id="1121316"/>
    <lineage>
        <taxon>Bacteria</taxon>
        <taxon>Bacillati</taxon>
        <taxon>Bacillota</taxon>
        <taxon>Clostridia</taxon>
        <taxon>Eubacteriales</taxon>
        <taxon>Clostridiaceae</taxon>
        <taxon>Clostridium</taxon>
    </lineage>
</organism>
<reference evidence="5 6" key="1">
    <citation type="submission" date="2016-11" db="EMBL/GenBank/DDBJ databases">
        <authorList>
            <person name="Jaros S."/>
            <person name="Januszkiewicz K."/>
            <person name="Wedrychowicz H."/>
        </authorList>
    </citation>
    <scope>NUCLEOTIDE SEQUENCE [LARGE SCALE GENOMIC DNA]</scope>
    <source>
        <strain evidence="5 6">DSM 8605</strain>
    </source>
</reference>
<dbReference type="EMBL" id="FQXM01000005">
    <property type="protein sequence ID" value="SHH46099.1"/>
    <property type="molecule type" value="Genomic_DNA"/>
</dbReference>
<feature type="domain" description="Response regulatory" evidence="4">
    <location>
        <begin position="4"/>
        <end position="125"/>
    </location>
</feature>
<evidence type="ECO:0000256" key="3">
    <source>
        <dbReference type="PROSITE-ProRule" id="PRU00169"/>
    </source>
</evidence>
<evidence type="ECO:0000259" key="4">
    <source>
        <dbReference type="PROSITE" id="PS50110"/>
    </source>
</evidence>
<keyword evidence="3" id="KW-0597">Phosphoprotein</keyword>
<feature type="modified residue" description="4-aspartylphosphate" evidence="3">
    <location>
        <position position="58"/>
    </location>
</feature>
<sequence length="137" mass="15779">MNDLILIIEDNDDDVLVIERGFKKGKIANPLKRFVNGKEALDFMESIQNKSIELILLDLNMEVMNGFDFLKIRKESEKLSKIPVVILTSSHRDEDIELAYSLGANAYVEKPIDPKEFIKIIMTIEEFWIVLAKKPLL</sequence>
<evidence type="ECO:0000313" key="5">
    <source>
        <dbReference type="EMBL" id="SHH46099.1"/>
    </source>
</evidence>
<dbReference type="SUPFAM" id="SSF52172">
    <property type="entry name" value="CheY-like"/>
    <property type="match status" value="1"/>
</dbReference>
<dbReference type="CDD" id="cd17557">
    <property type="entry name" value="REC_Rcp-like"/>
    <property type="match status" value="1"/>
</dbReference>
<accession>A0A1M5T5S9</accession>
<dbReference type="Proteomes" id="UP000184447">
    <property type="component" value="Unassembled WGS sequence"/>
</dbReference>
<dbReference type="Gene3D" id="3.40.50.2300">
    <property type="match status" value="1"/>
</dbReference>
<dbReference type="InterPro" id="IPR052893">
    <property type="entry name" value="TCS_response_regulator"/>
</dbReference>
<dbReference type="RefSeq" id="WP_073337541.1">
    <property type="nucleotide sequence ID" value="NZ_FQXM01000005.1"/>
</dbReference>
<evidence type="ECO:0000313" key="6">
    <source>
        <dbReference type="Proteomes" id="UP000184447"/>
    </source>
</evidence>
<dbReference type="SMART" id="SM00448">
    <property type="entry name" value="REC"/>
    <property type="match status" value="1"/>
</dbReference>
<protein>
    <recommendedName>
        <fullName evidence="1">Stage 0 sporulation protein A homolog</fullName>
    </recommendedName>
</protein>
<gene>
    <name evidence="5" type="ORF">SAMN02745207_01217</name>
</gene>
<dbReference type="InterPro" id="IPR011006">
    <property type="entry name" value="CheY-like_superfamily"/>
</dbReference>